<evidence type="ECO:0008006" key="3">
    <source>
        <dbReference type="Google" id="ProtNLM"/>
    </source>
</evidence>
<dbReference type="AlphaFoldDB" id="A0A2A5T7P3"/>
<name>A0A2A5T7P3_9GAMM</name>
<dbReference type="GeneID" id="66953112"/>
<dbReference type="Proteomes" id="UP000219020">
    <property type="component" value="Unassembled WGS sequence"/>
</dbReference>
<dbReference type="RefSeq" id="WP_199399250.1">
    <property type="nucleotide sequence ID" value="NZ_CAWNJE010000012.1"/>
</dbReference>
<gene>
    <name evidence="1" type="ORF">BTN49_0146</name>
</gene>
<evidence type="ECO:0000313" key="2">
    <source>
        <dbReference type="Proteomes" id="UP000219020"/>
    </source>
</evidence>
<comment type="caution">
    <text evidence="1">The sequence shown here is derived from an EMBL/GenBank/DDBJ whole genome shotgun (WGS) entry which is preliminary data.</text>
</comment>
<keyword evidence="2" id="KW-1185">Reference proteome</keyword>
<sequence length="83" mass="9215">MSNGDNVKIKNRISIEKQPDIADEKIKFGHLKNDTVVGTGQKSFLLTVLDKDNKLCCIRKIPNKKVGTVVEGVVIASTENQYK</sequence>
<dbReference type="EMBL" id="NBYY01000003">
    <property type="protein sequence ID" value="PCS24152.1"/>
    <property type="molecule type" value="Genomic_DNA"/>
</dbReference>
<protein>
    <recommendedName>
        <fullName evidence="3">Mobile element protein</fullName>
    </recommendedName>
</protein>
<proteinExistence type="predicted"/>
<accession>A0A2A5T7P3</accession>
<organism evidence="1 2">
    <name type="scientific">Candidatus Enterovibrio escicola</name>
    <dbReference type="NCBI Taxonomy" id="1927127"/>
    <lineage>
        <taxon>Bacteria</taxon>
        <taxon>Pseudomonadati</taxon>
        <taxon>Pseudomonadota</taxon>
        <taxon>Gammaproteobacteria</taxon>
        <taxon>Vibrionales</taxon>
        <taxon>Vibrionaceae</taxon>
        <taxon>Enterovibrio</taxon>
    </lineage>
</organism>
<evidence type="ECO:0000313" key="1">
    <source>
        <dbReference type="EMBL" id="PCS24152.1"/>
    </source>
</evidence>
<reference evidence="2" key="1">
    <citation type="submission" date="2017-04" db="EMBL/GenBank/DDBJ databases">
        <title>Genome evolution of the luminous symbionts of deep sea anglerfish.</title>
        <authorList>
            <person name="Hendry T.A."/>
        </authorList>
    </citation>
    <scope>NUCLEOTIDE SEQUENCE [LARGE SCALE GENOMIC DNA]</scope>
</reference>